<dbReference type="AlphaFoldDB" id="A0A0F9QBM1"/>
<reference evidence="1" key="1">
    <citation type="journal article" date="2015" name="Nature">
        <title>Complex archaea that bridge the gap between prokaryotes and eukaryotes.</title>
        <authorList>
            <person name="Spang A."/>
            <person name="Saw J.H."/>
            <person name="Jorgensen S.L."/>
            <person name="Zaremba-Niedzwiedzka K."/>
            <person name="Martijn J."/>
            <person name="Lind A.E."/>
            <person name="van Eijk R."/>
            <person name="Schleper C."/>
            <person name="Guy L."/>
            <person name="Ettema T.J."/>
        </authorList>
    </citation>
    <scope>NUCLEOTIDE SEQUENCE</scope>
</reference>
<dbReference type="InterPro" id="IPR036278">
    <property type="entry name" value="Sialidase_sf"/>
</dbReference>
<gene>
    <name evidence="1" type="ORF">LCGC14_0738350</name>
</gene>
<dbReference type="EMBL" id="LAZR01001735">
    <property type="protein sequence ID" value="KKN39929.1"/>
    <property type="molecule type" value="Genomic_DNA"/>
</dbReference>
<dbReference type="SUPFAM" id="SSF50939">
    <property type="entry name" value="Sialidases"/>
    <property type="match status" value="1"/>
</dbReference>
<evidence type="ECO:0000313" key="1">
    <source>
        <dbReference type="EMBL" id="KKN39929.1"/>
    </source>
</evidence>
<sequence length="936" mass="103770">MAIVAGDFVQVLHEGSNDITAYVVSYRRYSSLCEIGDTFEMVLSPDLDVTLSPYDDIRITEWYDGDSGVILRGYVLSINQDYNGAYVIQGQDKSVLLFDYFIPTQIKSQGESVDFWIQYYADQAGLDIEFQANSANAVVAPDTLMGMQSAGQGILTMERLAAYYIRFDSSANKLVAYRLGSSQPVITIDDVVEGRRLKGTEKTRNVVRVYGGYRYSFNFADPPELLTAVARTDIPELLVDKTVVVASPGLQKQSYLDIVADRILNTVNSIDDVHFYSLPVFVPNIDVGEIAYLNVNHPPHISYAGERKISSIEASFDQSGAMTTIGIGEKCPRISIQFPTPPVYATTTEDGVAVSWNAGNSFVPSNTGLTGSGLIGKNIGVNSYGKQMVLTAAGIFRRPSTAFSWTFVDDTSTLPAPINTSNDQPSGIITASGLNLIRIVDEPTNIDTFHFLANGEAPSGGFRRSWVYTTKDFGGSWSSHQLHVPAPSGTFKEHIDAPPGQIYDVYGHDLFGGVDNNVFALVTSEKALDQIPLTFYAGNRDGTGNSKIGIYDITDGDESYSWEFEFDITPNTARNNSMVYSLPKDRTVAYYITLLAPSSDDSPERIVVHRTVDSGENWTKIHDVDWFTDNTYDIYHDSEIYFDVSGDRDEVNIVIINVMSDNQGVGGSSVEWNARFIQDDISGASTTYVDRTINTSLAGVKDQQTIKKSNWPSCRTSFEDGPNSAYHVLFSAEGVPDLVSDFEDTSTTMHQMVCKAYFPTQTISILNTVSFEAVNNRAWQEMDGHAWTSKEANQVFVTISETKNNIPSNFDPDFPRHHFYTITDTGNTLISTVNNASDGNRSYPHTAITNPEPVFLRNDDVWSDDGSTVTRTGDNPDFTTQEFYWNQGRFTSDYYSINTVPRFYRHTEGGAVVTLLYNGFSVLQGSRSVWDFRTFV</sequence>
<accession>A0A0F9QBM1</accession>
<protein>
    <submittedName>
        <fullName evidence="1">Uncharacterized protein</fullName>
    </submittedName>
</protein>
<organism evidence="1">
    <name type="scientific">marine sediment metagenome</name>
    <dbReference type="NCBI Taxonomy" id="412755"/>
    <lineage>
        <taxon>unclassified sequences</taxon>
        <taxon>metagenomes</taxon>
        <taxon>ecological metagenomes</taxon>
    </lineage>
</organism>
<name>A0A0F9QBM1_9ZZZZ</name>
<proteinExistence type="predicted"/>
<comment type="caution">
    <text evidence="1">The sequence shown here is derived from an EMBL/GenBank/DDBJ whole genome shotgun (WGS) entry which is preliminary data.</text>
</comment>